<dbReference type="EMBL" id="JAZHXJ010000034">
    <property type="protein sequence ID" value="KAL1880205.1"/>
    <property type="molecule type" value="Genomic_DNA"/>
</dbReference>
<accession>A0ABR3XX24</accession>
<comment type="caution">
    <text evidence="2">The sequence shown here is derived from an EMBL/GenBank/DDBJ whole genome shotgun (WGS) entry which is preliminary data.</text>
</comment>
<protein>
    <submittedName>
        <fullName evidence="2">Uncharacterized protein</fullName>
    </submittedName>
</protein>
<dbReference type="Proteomes" id="UP001586593">
    <property type="component" value="Unassembled WGS sequence"/>
</dbReference>
<feature type="region of interest" description="Disordered" evidence="1">
    <location>
        <begin position="1"/>
        <end position="46"/>
    </location>
</feature>
<keyword evidence="3" id="KW-1185">Reference proteome</keyword>
<name>A0ABR3XX24_9PEZI</name>
<reference evidence="2 3" key="1">
    <citation type="journal article" date="2024" name="Commun. Biol.">
        <title>Comparative genomic analysis of thermophilic fungi reveals convergent evolutionary adaptations and gene losses.</title>
        <authorList>
            <person name="Steindorff A.S."/>
            <person name="Aguilar-Pontes M.V."/>
            <person name="Robinson A.J."/>
            <person name="Andreopoulos B."/>
            <person name="LaButti K."/>
            <person name="Kuo A."/>
            <person name="Mondo S."/>
            <person name="Riley R."/>
            <person name="Otillar R."/>
            <person name="Haridas S."/>
            <person name="Lipzen A."/>
            <person name="Grimwood J."/>
            <person name="Schmutz J."/>
            <person name="Clum A."/>
            <person name="Reid I.D."/>
            <person name="Moisan M.C."/>
            <person name="Butler G."/>
            <person name="Nguyen T.T.M."/>
            <person name="Dewar K."/>
            <person name="Conant G."/>
            <person name="Drula E."/>
            <person name="Henrissat B."/>
            <person name="Hansel C."/>
            <person name="Singer S."/>
            <person name="Hutchinson M.I."/>
            <person name="de Vries R.P."/>
            <person name="Natvig D.O."/>
            <person name="Powell A.J."/>
            <person name="Tsang A."/>
            <person name="Grigoriev I.V."/>
        </authorList>
    </citation>
    <scope>NUCLEOTIDE SEQUENCE [LARGE SCALE GENOMIC DNA]</scope>
    <source>
        <strain evidence="2 3">ATCC 24622</strain>
    </source>
</reference>
<proteinExistence type="predicted"/>
<gene>
    <name evidence="2" type="ORF">VTK73DRAFT_6033</name>
</gene>
<evidence type="ECO:0000256" key="1">
    <source>
        <dbReference type="SAM" id="MobiDB-lite"/>
    </source>
</evidence>
<sequence length="248" mass="27445">MPGDSAIKRSVRGKAQQRDVATERPTQPAQDMKCEETNHEALGSGESIDQSIRKVSAQQVRPWSRWFPGDGGRWFYQARLRSDGTGWEYQFTEGYPTISWSRTEGTPSAVVSSRMHEEHPQRPTVLSQRKTTTFSGQLVHYNIGRATHEPLARPHNAIPDQKALPLNATTSPDDGAVIVADAGGMPRRLGSSANSSRARAHLKDVRTLRTEAGAKCSGKKLSTRVNAEKQLKFSPAKKVQKWLNSVDT</sequence>
<evidence type="ECO:0000313" key="3">
    <source>
        <dbReference type="Proteomes" id="UP001586593"/>
    </source>
</evidence>
<evidence type="ECO:0000313" key="2">
    <source>
        <dbReference type="EMBL" id="KAL1880205.1"/>
    </source>
</evidence>
<organism evidence="2 3">
    <name type="scientific">Phialemonium thermophilum</name>
    <dbReference type="NCBI Taxonomy" id="223376"/>
    <lineage>
        <taxon>Eukaryota</taxon>
        <taxon>Fungi</taxon>
        <taxon>Dikarya</taxon>
        <taxon>Ascomycota</taxon>
        <taxon>Pezizomycotina</taxon>
        <taxon>Sordariomycetes</taxon>
        <taxon>Sordariomycetidae</taxon>
        <taxon>Cephalothecales</taxon>
        <taxon>Cephalothecaceae</taxon>
        <taxon>Phialemonium</taxon>
    </lineage>
</organism>